<dbReference type="SUPFAM" id="SSF53335">
    <property type="entry name" value="S-adenosyl-L-methionine-dependent methyltransferases"/>
    <property type="match status" value="1"/>
</dbReference>
<dbReference type="STRING" id="1802525.A2975_04835"/>
<evidence type="ECO:0000256" key="1">
    <source>
        <dbReference type="RuleBase" id="RU004508"/>
    </source>
</evidence>
<dbReference type="InterPro" id="IPR015422">
    <property type="entry name" value="PyrdxlP-dep_Trfase_small"/>
</dbReference>
<comment type="similarity">
    <text evidence="1">Belongs to the DegT/DnrJ/EryC1 family.</text>
</comment>
<dbReference type="InterPro" id="IPR000653">
    <property type="entry name" value="DegT/StrS_aminotransferase"/>
</dbReference>
<accession>A0A1F8C0P8</accession>
<dbReference type="InterPro" id="IPR029063">
    <property type="entry name" value="SAM-dependent_MTases_sf"/>
</dbReference>
<dbReference type="SUPFAM" id="SSF53383">
    <property type="entry name" value="PLP-dependent transferases"/>
    <property type="match status" value="1"/>
</dbReference>
<dbReference type="Gene3D" id="3.90.1150.10">
    <property type="entry name" value="Aspartate Aminotransferase, domain 1"/>
    <property type="match status" value="1"/>
</dbReference>
<comment type="caution">
    <text evidence="3">The sequence shown here is derived from an EMBL/GenBank/DDBJ whole genome shotgun (WGS) entry which is preliminary data.</text>
</comment>
<dbReference type="GO" id="GO:0000271">
    <property type="term" value="P:polysaccharide biosynthetic process"/>
    <property type="evidence" value="ECO:0007669"/>
    <property type="project" value="TreeGrafter"/>
</dbReference>
<reference evidence="3 4" key="1">
    <citation type="journal article" date="2016" name="Nat. Commun.">
        <title>Thousands of microbial genomes shed light on interconnected biogeochemical processes in an aquifer system.</title>
        <authorList>
            <person name="Anantharaman K."/>
            <person name="Brown C.T."/>
            <person name="Hug L.A."/>
            <person name="Sharon I."/>
            <person name="Castelle C.J."/>
            <person name="Probst A.J."/>
            <person name="Thomas B.C."/>
            <person name="Singh A."/>
            <person name="Wilkins M.J."/>
            <person name="Karaoz U."/>
            <person name="Brodie E.L."/>
            <person name="Williams K.H."/>
            <person name="Hubbard S.S."/>
            <person name="Banfield J.F."/>
        </authorList>
    </citation>
    <scope>NUCLEOTIDE SEQUENCE [LARGE SCALE GENOMIC DNA]</scope>
</reference>
<sequence>MKVPQLVPWIGEEEYKALASCFENNWITEGPKTKEFEERLLALTGAKYGVFAPNGTLAIYLGLRALGIGSDDEVIVPDFTFIASATAVEMTGAMPVFIDVNKKNFQIDLSDADRLINKHTRAIMPVHIYGASVDMEPVLKFARRYKLKVIEDAAEAIGVYRNGVHAGTFGDVGCFSFFADKTITTGEGGFVVTDNKEIYESLLYLRNQGRIDRGSFIHPEIGYNFRTTDFHSALGLIQLRKLKKIIKRKRTNLESYKKLLNGVAEVTFFEPDEGSEWVPFRVPILAKQAHDLMNFLAEKDIMPRGFFYPLHRQPAFFYLKSEGRDPRLYDDSNFPNSIYGYEHGVCLPVFPTLTPEQIGYVCDTIKEFYGGKRNLFYKYYDVLFKDKNYAGETDQIFKISNHYGLGKAKKVLEIGCGTGNHTLHLMKGGIKKLIAIDTDLKMVEISQNKIKRSGKKNVRVFHTRVEELGEKGFDLSLALFNVVNYLSDERELTSFMKGVADALLSGGVFVFDCWNGVAAIKDPPGAKETSVKNAGETVSCLLTSETDLFNQVTTLNYNIKVTRGEEVTQSSFSFNQTLWTPMQIKSAVSRAGLEIVSVSPLGQVDQSAAETDWKIMFCVRKPR</sequence>
<dbReference type="AlphaFoldDB" id="A0A1F8C0P8"/>
<dbReference type="Pfam" id="PF01041">
    <property type="entry name" value="DegT_DnrJ_EryC1"/>
    <property type="match status" value="1"/>
</dbReference>
<dbReference type="PANTHER" id="PTHR30244">
    <property type="entry name" value="TRANSAMINASE"/>
    <property type="match status" value="1"/>
</dbReference>
<dbReference type="Gene3D" id="3.40.50.150">
    <property type="entry name" value="Vaccinia Virus protein VP39"/>
    <property type="match status" value="1"/>
</dbReference>
<dbReference type="CDD" id="cd00616">
    <property type="entry name" value="AHBA_syn"/>
    <property type="match status" value="1"/>
</dbReference>
<dbReference type="InterPro" id="IPR015421">
    <property type="entry name" value="PyrdxlP-dep_Trfase_major"/>
</dbReference>
<proteinExistence type="inferred from homology"/>
<gene>
    <name evidence="3" type="ORF">A2975_04835</name>
</gene>
<dbReference type="GO" id="GO:0008483">
    <property type="term" value="F:transaminase activity"/>
    <property type="evidence" value="ECO:0007669"/>
    <property type="project" value="TreeGrafter"/>
</dbReference>
<feature type="domain" description="Methyltransferase" evidence="2">
    <location>
        <begin position="411"/>
        <end position="507"/>
    </location>
</feature>
<evidence type="ECO:0000313" key="4">
    <source>
        <dbReference type="Proteomes" id="UP000178429"/>
    </source>
</evidence>
<dbReference type="InterPro" id="IPR015424">
    <property type="entry name" value="PyrdxlP-dep_Trfase"/>
</dbReference>
<organism evidence="3 4">
    <name type="scientific">Candidatus Woesebacteria bacterium RIFCSPLOWO2_01_FULL_44_14</name>
    <dbReference type="NCBI Taxonomy" id="1802525"/>
    <lineage>
        <taxon>Bacteria</taxon>
        <taxon>Candidatus Woeseibacteriota</taxon>
    </lineage>
</organism>
<dbReference type="Gene3D" id="2.20.130.10">
    <property type="entry name" value="CAC2371-like domains"/>
    <property type="match status" value="1"/>
</dbReference>
<dbReference type="PANTHER" id="PTHR30244:SF34">
    <property type="entry name" value="DTDP-4-AMINO-4,6-DIDEOXYGALACTOSE TRANSAMINASE"/>
    <property type="match status" value="1"/>
</dbReference>
<dbReference type="EMBL" id="MGHL01000007">
    <property type="protein sequence ID" value="OGM69906.1"/>
    <property type="molecule type" value="Genomic_DNA"/>
</dbReference>
<evidence type="ECO:0000313" key="3">
    <source>
        <dbReference type="EMBL" id="OGM69906.1"/>
    </source>
</evidence>
<name>A0A1F8C0P8_9BACT</name>
<dbReference type="GO" id="GO:0030170">
    <property type="term" value="F:pyridoxal phosphate binding"/>
    <property type="evidence" value="ECO:0007669"/>
    <property type="project" value="TreeGrafter"/>
</dbReference>
<dbReference type="Gene3D" id="3.40.640.10">
    <property type="entry name" value="Type I PLP-dependent aspartate aminotransferase-like (Major domain)"/>
    <property type="match status" value="1"/>
</dbReference>
<dbReference type="Pfam" id="PF13649">
    <property type="entry name" value="Methyltransf_25"/>
    <property type="match status" value="1"/>
</dbReference>
<dbReference type="InterPro" id="IPR041698">
    <property type="entry name" value="Methyltransf_25"/>
</dbReference>
<evidence type="ECO:0000259" key="2">
    <source>
        <dbReference type="Pfam" id="PF13649"/>
    </source>
</evidence>
<dbReference type="CDD" id="cd02440">
    <property type="entry name" value="AdoMet_MTases"/>
    <property type="match status" value="1"/>
</dbReference>
<protein>
    <recommendedName>
        <fullName evidence="2">Methyltransferase domain-containing protein</fullName>
    </recommendedName>
</protein>
<dbReference type="Proteomes" id="UP000178429">
    <property type="component" value="Unassembled WGS sequence"/>
</dbReference>
<keyword evidence="1" id="KW-0663">Pyridoxal phosphate</keyword>